<name>A0A1C7NSS9_9FUNG</name>
<dbReference type="InterPro" id="IPR003822">
    <property type="entry name" value="PAH"/>
</dbReference>
<dbReference type="OrthoDB" id="10265969at2759"/>
<dbReference type="SUPFAM" id="SSF47762">
    <property type="entry name" value="PAH2 domain"/>
    <property type="match status" value="1"/>
</dbReference>
<organism evidence="4 5">
    <name type="scientific">Choanephora cucurbitarum</name>
    <dbReference type="NCBI Taxonomy" id="101091"/>
    <lineage>
        <taxon>Eukaryota</taxon>
        <taxon>Fungi</taxon>
        <taxon>Fungi incertae sedis</taxon>
        <taxon>Mucoromycota</taxon>
        <taxon>Mucoromycotina</taxon>
        <taxon>Mucoromycetes</taxon>
        <taxon>Mucorales</taxon>
        <taxon>Mucorineae</taxon>
        <taxon>Choanephoraceae</taxon>
        <taxon>Choanephoroideae</taxon>
        <taxon>Choanephora</taxon>
    </lineage>
</organism>
<evidence type="ECO:0000313" key="4">
    <source>
        <dbReference type="EMBL" id="OBZ90554.1"/>
    </source>
</evidence>
<dbReference type="Pfam" id="PF02671">
    <property type="entry name" value="PAH"/>
    <property type="match status" value="1"/>
</dbReference>
<keyword evidence="5" id="KW-1185">Reference proteome</keyword>
<dbReference type="InterPro" id="IPR037238">
    <property type="entry name" value="YbiA-like_sf"/>
</dbReference>
<evidence type="ECO:0000313" key="5">
    <source>
        <dbReference type="Proteomes" id="UP000093000"/>
    </source>
</evidence>
<dbReference type="STRING" id="101091.A0A1C7NSS9"/>
<dbReference type="InterPro" id="IPR036600">
    <property type="entry name" value="PAH_sf"/>
</dbReference>
<dbReference type="InParanoid" id="A0A1C7NSS9"/>
<dbReference type="EMBL" id="LUGH01000044">
    <property type="protein sequence ID" value="OBZ90554.1"/>
    <property type="molecule type" value="Genomic_DNA"/>
</dbReference>
<dbReference type="AlphaFoldDB" id="A0A1C7NSS9"/>
<keyword evidence="2 3" id="KW-0539">Nucleus</keyword>
<reference evidence="4 5" key="1">
    <citation type="submission" date="2016-03" db="EMBL/GenBank/DDBJ databases">
        <title>Choanephora cucurbitarum.</title>
        <authorList>
            <person name="Min B."/>
            <person name="Park H."/>
            <person name="Park J.-H."/>
            <person name="Shin H.-D."/>
            <person name="Choi I.-G."/>
        </authorList>
    </citation>
    <scope>NUCLEOTIDE SEQUENCE [LARGE SCALE GENOMIC DNA]</scope>
    <source>
        <strain evidence="4 5">KUS-F28377</strain>
    </source>
</reference>
<accession>A0A1C7NSS9</accession>
<evidence type="ECO:0000256" key="3">
    <source>
        <dbReference type="PROSITE-ProRule" id="PRU00810"/>
    </source>
</evidence>
<evidence type="ECO:0000256" key="1">
    <source>
        <dbReference type="ARBA" id="ARBA00004123"/>
    </source>
</evidence>
<dbReference type="GO" id="GO:0003714">
    <property type="term" value="F:transcription corepressor activity"/>
    <property type="evidence" value="ECO:0007669"/>
    <property type="project" value="InterPro"/>
</dbReference>
<comment type="caution">
    <text evidence="4">The sequence shown here is derived from an EMBL/GenBank/DDBJ whole genome shotgun (WGS) entry which is preliminary data.</text>
</comment>
<dbReference type="InterPro" id="IPR039774">
    <property type="entry name" value="Sin3-like"/>
</dbReference>
<dbReference type="Gene3D" id="1.20.1160.11">
    <property type="entry name" value="Paired amphipathic helix"/>
    <property type="match status" value="1"/>
</dbReference>
<dbReference type="PANTHER" id="PTHR12346">
    <property type="entry name" value="SIN3B-RELATED"/>
    <property type="match status" value="1"/>
</dbReference>
<dbReference type="CDD" id="cd15457">
    <property type="entry name" value="NADAR"/>
    <property type="match status" value="1"/>
</dbReference>
<dbReference type="InterPro" id="IPR012816">
    <property type="entry name" value="NADAR"/>
</dbReference>
<evidence type="ECO:0000256" key="2">
    <source>
        <dbReference type="ARBA" id="ARBA00023242"/>
    </source>
</evidence>
<dbReference type="Proteomes" id="UP000093000">
    <property type="component" value="Unassembled WGS sequence"/>
</dbReference>
<dbReference type="Gene3D" id="1.10.357.40">
    <property type="entry name" value="YbiA-like"/>
    <property type="match status" value="1"/>
</dbReference>
<proteinExistence type="predicted"/>
<dbReference type="SUPFAM" id="SSF143990">
    <property type="entry name" value="YbiA-like"/>
    <property type="match status" value="1"/>
</dbReference>
<dbReference type="PROSITE" id="PS51477">
    <property type="entry name" value="PAH"/>
    <property type="match status" value="1"/>
</dbReference>
<comment type="subcellular location">
    <subcellularLocation>
        <location evidence="1 3">Nucleus</location>
    </subcellularLocation>
</comment>
<sequence>MTNNLQANSVASEFTNEFIIDDQDEVSSPVPDTVSEPYGGIHQDFRQDTVFVLSIDADNKQPGTLTGEQCPMSDVMNNSYELLCSQYPHWRRMLADEYMRNTKLDKEPTTKTTAQLVLLHIDDHAWASVIHYLTGTKFLLQPDTYTKFCLDSGDPISQWTAAQVKLLSQKLPITKEHERDWHEQRKVDAWRRALLAKFAQNEDLQRALILTGWAKLVDRNGIPQHLLMWVRTVLRGDHQQQQQEEAQQEEEILLERGKRKREEEGVTEESKQMIMSSITKSKDDKNIEEVLRVIEGLFGKDRQQILSSILTGTPPTDQPRETVPKKPIEAKPVEMKDAVGYLEQIKNDEPPQTYHKFLEIMTDFRSEKINTPQVLERVTALFKGKPWLIRNFLMFLPPGHVLNLSPENKSNSIYITSPTGSKIIIHTDEGIITFE</sequence>
<gene>
    <name evidence="4" type="ORF">A0J61_01396</name>
</gene>
<dbReference type="GO" id="GO:0005634">
    <property type="term" value="C:nucleus"/>
    <property type="evidence" value="ECO:0007669"/>
    <property type="project" value="UniProtKB-SubCell"/>
</dbReference>
<protein>
    <submittedName>
        <fullName evidence="4">Uncharacterized protein</fullName>
    </submittedName>
</protein>